<evidence type="ECO:0000313" key="1">
    <source>
        <dbReference type="EMBL" id="MPN64639.1"/>
    </source>
</evidence>
<name>A0A645JPG0_9ZZZZ</name>
<comment type="caution">
    <text evidence="1">The sequence shown here is derived from an EMBL/GenBank/DDBJ whole genome shotgun (WGS) entry which is preliminary data.</text>
</comment>
<reference evidence="1" key="1">
    <citation type="submission" date="2019-08" db="EMBL/GenBank/DDBJ databases">
        <authorList>
            <person name="Kucharzyk K."/>
            <person name="Murdoch R.W."/>
            <person name="Higgins S."/>
            <person name="Loffler F."/>
        </authorList>
    </citation>
    <scope>NUCLEOTIDE SEQUENCE</scope>
</reference>
<dbReference type="EMBL" id="VSSQ01145795">
    <property type="protein sequence ID" value="MPN64639.1"/>
    <property type="molecule type" value="Genomic_DNA"/>
</dbReference>
<accession>A0A645JPG0</accession>
<organism evidence="1">
    <name type="scientific">bioreactor metagenome</name>
    <dbReference type="NCBI Taxonomy" id="1076179"/>
    <lineage>
        <taxon>unclassified sequences</taxon>
        <taxon>metagenomes</taxon>
        <taxon>ecological metagenomes</taxon>
    </lineage>
</organism>
<proteinExistence type="predicted"/>
<gene>
    <name evidence="1" type="ORF">SDC9_212415</name>
</gene>
<dbReference type="AlphaFoldDB" id="A0A645JPG0"/>
<sequence length="55" mass="6376">MEKLIREHRKLRMLATIAIENLKAASDENYADALLAYRDAFNKANKAFDKMMKAM</sequence>
<protein>
    <submittedName>
        <fullName evidence="1">Uncharacterized protein</fullName>
    </submittedName>
</protein>